<dbReference type="PANTHER" id="PTHR37523:SF1">
    <property type="entry name" value="CALCINEURIN-LIKE PHOSPHOESTERASE DOMAIN-CONTAINING PROTEIN"/>
    <property type="match status" value="1"/>
</dbReference>
<dbReference type="OrthoDB" id="289898at2759"/>
<reference evidence="2" key="1">
    <citation type="submission" date="2021-01" db="EMBL/GenBank/DDBJ databases">
        <authorList>
            <consortium name="Genoscope - CEA"/>
            <person name="William W."/>
        </authorList>
    </citation>
    <scope>NUCLEOTIDE SEQUENCE</scope>
</reference>
<evidence type="ECO:0000313" key="2">
    <source>
        <dbReference type="EMBL" id="CAD8075659.1"/>
    </source>
</evidence>
<evidence type="ECO:0000259" key="1">
    <source>
        <dbReference type="Pfam" id="PF00149"/>
    </source>
</evidence>
<protein>
    <recommendedName>
        <fullName evidence="1">Calcineurin-like phosphoesterase domain-containing protein</fullName>
    </recommendedName>
</protein>
<dbReference type="EMBL" id="CAJJDN010000033">
    <property type="protein sequence ID" value="CAD8075659.1"/>
    <property type="molecule type" value="Genomic_DNA"/>
</dbReference>
<keyword evidence="3" id="KW-1185">Reference proteome</keyword>
<gene>
    <name evidence="2" type="ORF">PSON_ATCC_30995.1.T0330352</name>
</gene>
<sequence>MQNNQKLILCASDLHLNFETVQQLIEREKNQKFDAVFLLGDFLNLQHTQGEDSNLDNLRKLLNPFKSFGCQIYLIPGNHDSNELLEDNFMEEGFTNVHKKSLQIGEDLWIVGLGGSIPGFNKQGLIWQGYPYKSDEEYQQDLEKLNVPEVGNIILMTHIGPSESQTTISSENGWDNLIRSGSDSLSNFIKKKLNIILNVHGHTHDGVGSRMVNQCKVVNVGPLLYGNYSIIRISNKVDKIEHIFI</sequence>
<proteinExistence type="predicted"/>
<dbReference type="InterPro" id="IPR004843">
    <property type="entry name" value="Calcineurin-like_PHP"/>
</dbReference>
<dbReference type="PANTHER" id="PTHR37523">
    <property type="entry name" value="METALLOPHOSPHOESTERASE"/>
    <property type="match status" value="1"/>
</dbReference>
<dbReference type="Pfam" id="PF00149">
    <property type="entry name" value="Metallophos"/>
    <property type="match status" value="1"/>
</dbReference>
<accession>A0A8S1M7A1</accession>
<dbReference type="GO" id="GO:0016787">
    <property type="term" value="F:hydrolase activity"/>
    <property type="evidence" value="ECO:0007669"/>
    <property type="project" value="InterPro"/>
</dbReference>
<name>A0A8S1M7A1_9CILI</name>
<comment type="caution">
    <text evidence="2">The sequence shown here is derived from an EMBL/GenBank/DDBJ whole genome shotgun (WGS) entry which is preliminary data.</text>
</comment>
<dbReference type="AlphaFoldDB" id="A0A8S1M7A1"/>
<feature type="domain" description="Calcineurin-like phosphoesterase" evidence="1">
    <location>
        <begin position="8"/>
        <end position="205"/>
    </location>
</feature>
<evidence type="ECO:0000313" key="3">
    <source>
        <dbReference type="Proteomes" id="UP000692954"/>
    </source>
</evidence>
<dbReference type="Proteomes" id="UP000692954">
    <property type="component" value="Unassembled WGS sequence"/>
</dbReference>
<organism evidence="2 3">
    <name type="scientific">Paramecium sonneborni</name>
    <dbReference type="NCBI Taxonomy" id="65129"/>
    <lineage>
        <taxon>Eukaryota</taxon>
        <taxon>Sar</taxon>
        <taxon>Alveolata</taxon>
        <taxon>Ciliophora</taxon>
        <taxon>Intramacronucleata</taxon>
        <taxon>Oligohymenophorea</taxon>
        <taxon>Peniculida</taxon>
        <taxon>Parameciidae</taxon>
        <taxon>Paramecium</taxon>
    </lineage>
</organism>